<dbReference type="AlphaFoldDB" id="A0AAV6UFZ9"/>
<evidence type="ECO:0000256" key="1">
    <source>
        <dbReference type="SAM" id="Phobius"/>
    </source>
</evidence>
<feature type="transmembrane region" description="Helical" evidence="1">
    <location>
        <begin position="31"/>
        <end position="48"/>
    </location>
</feature>
<dbReference type="Proteomes" id="UP000827092">
    <property type="component" value="Unassembled WGS sequence"/>
</dbReference>
<keyword evidence="1" id="KW-0812">Transmembrane</keyword>
<dbReference type="EMBL" id="JAFNEN010000452">
    <property type="protein sequence ID" value="KAG8182694.1"/>
    <property type="molecule type" value="Genomic_DNA"/>
</dbReference>
<keyword evidence="3" id="KW-1185">Reference proteome</keyword>
<gene>
    <name evidence="2" type="ORF">JTE90_017672</name>
</gene>
<accession>A0AAV6UFZ9</accession>
<evidence type="ECO:0000313" key="3">
    <source>
        <dbReference type="Proteomes" id="UP000827092"/>
    </source>
</evidence>
<comment type="caution">
    <text evidence="2">The sequence shown here is derived from an EMBL/GenBank/DDBJ whole genome shotgun (WGS) entry which is preliminary data.</text>
</comment>
<name>A0AAV6UFZ9_9ARAC</name>
<protein>
    <submittedName>
        <fullName evidence="2">Uncharacterized protein</fullName>
    </submittedName>
</protein>
<proteinExistence type="predicted"/>
<keyword evidence="1" id="KW-1133">Transmembrane helix</keyword>
<reference evidence="2 3" key="1">
    <citation type="journal article" date="2022" name="Nat. Ecol. Evol.">
        <title>A masculinizing supergene underlies an exaggerated male reproductive morph in a spider.</title>
        <authorList>
            <person name="Hendrickx F."/>
            <person name="De Corte Z."/>
            <person name="Sonet G."/>
            <person name="Van Belleghem S.M."/>
            <person name="Kostlbacher S."/>
            <person name="Vangestel C."/>
        </authorList>
    </citation>
    <scope>NUCLEOTIDE SEQUENCE [LARGE SCALE GENOMIC DNA]</scope>
    <source>
        <strain evidence="2">W744_W776</strain>
    </source>
</reference>
<organism evidence="2 3">
    <name type="scientific">Oedothorax gibbosus</name>
    <dbReference type="NCBI Taxonomy" id="931172"/>
    <lineage>
        <taxon>Eukaryota</taxon>
        <taxon>Metazoa</taxon>
        <taxon>Ecdysozoa</taxon>
        <taxon>Arthropoda</taxon>
        <taxon>Chelicerata</taxon>
        <taxon>Arachnida</taxon>
        <taxon>Araneae</taxon>
        <taxon>Araneomorphae</taxon>
        <taxon>Entelegynae</taxon>
        <taxon>Araneoidea</taxon>
        <taxon>Linyphiidae</taxon>
        <taxon>Erigoninae</taxon>
        <taxon>Oedothorax</taxon>
    </lineage>
</organism>
<evidence type="ECO:0000313" key="2">
    <source>
        <dbReference type="EMBL" id="KAG8182694.1"/>
    </source>
</evidence>
<keyword evidence="1" id="KW-0472">Membrane</keyword>
<sequence length="66" mass="7116">MSPLSRVTSLRFGLFFAGVECGKDIGFVLDSYASFGLFAIVLLGGCLPEDVNRERGGRSYINLALV</sequence>